<dbReference type="InParanoid" id="F7BL09"/>
<protein>
    <submittedName>
        <fullName evidence="1">Uncharacterized protein</fullName>
    </submittedName>
</protein>
<dbReference type="HOGENOM" id="CLU_1911315_0_0_1"/>
<organism evidence="1 2">
    <name type="scientific">Ciona intestinalis</name>
    <name type="common">Transparent sea squirt</name>
    <name type="synonym">Ascidia intestinalis</name>
    <dbReference type="NCBI Taxonomy" id="7719"/>
    <lineage>
        <taxon>Eukaryota</taxon>
        <taxon>Metazoa</taxon>
        <taxon>Chordata</taxon>
        <taxon>Tunicata</taxon>
        <taxon>Ascidiacea</taxon>
        <taxon>Phlebobranchia</taxon>
        <taxon>Cionidae</taxon>
        <taxon>Ciona</taxon>
    </lineage>
</organism>
<evidence type="ECO:0000313" key="2">
    <source>
        <dbReference type="Proteomes" id="UP000008144"/>
    </source>
</evidence>
<accession>F7BL09</accession>
<dbReference type="InterPro" id="IPR040008">
    <property type="entry name" value="Ribosomal_mL46"/>
</dbReference>
<evidence type="ECO:0000313" key="1">
    <source>
        <dbReference type="Ensembl" id="ENSCINP00000024710.2"/>
    </source>
</evidence>
<dbReference type="STRING" id="7719.ENSCINP00000024710"/>
<dbReference type="GeneTree" id="ENSGT00390000015400"/>
<dbReference type="Gene3D" id="3.90.79.10">
    <property type="entry name" value="Nucleoside Triphosphate Pyrophosphohydrolase"/>
    <property type="match status" value="1"/>
</dbReference>
<sequence length="133" mass="15359">MDFKVANQDIEEMNELEAQQFYEENETITIEDSDRTNINRQPNETLVMVTQQKLGKDNVWMLPVEPWSKEETLRECAERALISHCGTDVGAAFISNGPSGFYKYKFPKDARENSLVGAKLFIYNAYLPRVFIK</sequence>
<reference evidence="2" key="1">
    <citation type="journal article" date="2002" name="Science">
        <title>The draft genome of Ciona intestinalis: insights into chordate and vertebrate origins.</title>
        <authorList>
            <person name="Dehal P."/>
            <person name="Satou Y."/>
            <person name="Campbell R.K."/>
            <person name="Chapman J."/>
            <person name="Degnan B."/>
            <person name="De Tomaso A."/>
            <person name="Davidson B."/>
            <person name="Di Gregorio A."/>
            <person name="Gelpke M."/>
            <person name="Goodstein D.M."/>
            <person name="Harafuji N."/>
            <person name="Hastings K.E."/>
            <person name="Ho I."/>
            <person name="Hotta K."/>
            <person name="Huang W."/>
            <person name="Kawashima T."/>
            <person name="Lemaire P."/>
            <person name="Martinez D."/>
            <person name="Meinertzhagen I.A."/>
            <person name="Necula S."/>
            <person name="Nonaka M."/>
            <person name="Putnam N."/>
            <person name="Rash S."/>
            <person name="Saiga H."/>
            <person name="Satake M."/>
            <person name="Terry A."/>
            <person name="Yamada L."/>
            <person name="Wang H.G."/>
            <person name="Awazu S."/>
            <person name="Azumi K."/>
            <person name="Boore J."/>
            <person name="Branno M."/>
            <person name="Chin-Bow S."/>
            <person name="DeSantis R."/>
            <person name="Doyle S."/>
            <person name="Francino P."/>
            <person name="Keys D.N."/>
            <person name="Haga S."/>
            <person name="Hayashi H."/>
            <person name="Hino K."/>
            <person name="Imai K.S."/>
            <person name="Inaba K."/>
            <person name="Kano S."/>
            <person name="Kobayashi K."/>
            <person name="Kobayashi M."/>
            <person name="Lee B.I."/>
            <person name="Makabe K.W."/>
            <person name="Manohar C."/>
            <person name="Matassi G."/>
            <person name="Medina M."/>
            <person name="Mochizuki Y."/>
            <person name="Mount S."/>
            <person name="Morishita T."/>
            <person name="Miura S."/>
            <person name="Nakayama A."/>
            <person name="Nishizaka S."/>
            <person name="Nomoto H."/>
            <person name="Ohta F."/>
            <person name="Oishi K."/>
            <person name="Rigoutsos I."/>
            <person name="Sano M."/>
            <person name="Sasaki A."/>
            <person name="Sasakura Y."/>
            <person name="Shoguchi E."/>
            <person name="Shin-i T."/>
            <person name="Spagnuolo A."/>
            <person name="Stainier D."/>
            <person name="Suzuki M.M."/>
            <person name="Tassy O."/>
            <person name="Takatori N."/>
            <person name="Tokuoka M."/>
            <person name="Yagi K."/>
            <person name="Yoshizaki F."/>
            <person name="Wada S."/>
            <person name="Zhang C."/>
            <person name="Hyatt P.D."/>
            <person name="Larimer F."/>
            <person name="Detter C."/>
            <person name="Doggett N."/>
            <person name="Glavina T."/>
            <person name="Hawkins T."/>
            <person name="Richardson P."/>
            <person name="Lucas S."/>
            <person name="Kohara Y."/>
            <person name="Levine M."/>
            <person name="Satoh N."/>
            <person name="Rokhsar D.S."/>
        </authorList>
    </citation>
    <scope>NUCLEOTIDE SEQUENCE [LARGE SCALE GENOMIC DNA]</scope>
</reference>
<dbReference type="EMBL" id="EAAA01002021">
    <property type="status" value="NOT_ANNOTATED_CDS"/>
    <property type="molecule type" value="Genomic_DNA"/>
</dbReference>
<proteinExistence type="predicted"/>
<dbReference type="Ensembl" id="ENSCINT00000024956.2">
    <property type="protein sequence ID" value="ENSCINP00000024710.2"/>
    <property type="gene ID" value="ENSCING00000013468.2"/>
</dbReference>
<dbReference type="GO" id="GO:0003735">
    <property type="term" value="F:structural constituent of ribosome"/>
    <property type="evidence" value="ECO:0007669"/>
    <property type="project" value="InterPro"/>
</dbReference>
<reference evidence="1" key="4">
    <citation type="submission" date="2025-09" db="UniProtKB">
        <authorList>
            <consortium name="Ensembl"/>
        </authorList>
    </citation>
    <scope>IDENTIFICATION</scope>
</reference>
<name>F7BL09_CIOIN</name>
<reference evidence="1" key="3">
    <citation type="submission" date="2025-08" db="UniProtKB">
        <authorList>
            <consortium name="Ensembl"/>
        </authorList>
    </citation>
    <scope>IDENTIFICATION</scope>
</reference>
<dbReference type="AlphaFoldDB" id="F7BL09"/>
<reference evidence="1" key="2">
    <citation type="journal article" date="2008" name="Genome Biol.">
        <title>Improved genome assembly and evidence-based global gene model set for the chordate Ciona intestinalis: new insight into intron and operon populations.</title>
        <authorList>
            <person name="Satou Y."/>
            <person name="Mineta K."/>
            <person name="Ogasawara M."/>
            <person name="Sasakura Y."/>
            <person name="Shoguchi E."/>
            <person name="Ueno K."/>
            <person name="Yamada L."/>
            <person name="Matsumoto J."/>
            <person name="Wasserscheid J."/>
            <person name="Dewar K."/>
            <person name="Wiley G.B."/>
            <person name="Macmil S.L."/>
            <person name="Roe B.A."/>
            <person name="Zeller R.W."/>
            <person name="Hastings K.E."/>
            <person name="Lemaire P."/>
            <person name="Lindquist E."/>
            <person name="Endo T."/>
            <person name="Hotta K."/>
            <person name="Inaba K."/>
        </authorList>
    </citation>
    <scope>NUCLEOTIDE SEQUENCE [LARGE SCALE GENOMIC DNA]</scope>
    <source>
        <strain evidence="1">wild type</strain>
    </source>
</reference>
<dbReference type="PANTHER" id="PTHR13124">
    <property type="entry name" value="39S RIBOSOMAL PROTEIN L46, MITOCHONDRIAL PRECURSOR-RELATED"/>
    <property type="match status" value="1"/>
</dbReference>
<keyword evidence="2" id="KW-1185">Reference proteome</keyword>
<dbReference type="PANTHER" id="PTHR13124:SF12">
    <property type="entry name" value="LARGE RIBOSOMAL SUBUNIT PROTEIN ML46"/>
    <property type="match status" value="1"/>
</dbReference>
<dbReference type="Proteomes" id="UP000008144">
    <property type="component" value="Chromosome 4"/>
</dbReference>